<dbReference type="PANTHER" id="PTHR12993">
    <property type="entry name" value="N-ACETYLGLUCOSAMINYL-PHOSPHATIDYLINOSITOL DE-N-ACETYLASE-RELATED"/>
    <property type="match status" value="1"/>
</dbReference>
<name>A0ABM8PRE8_9HYPH</name>
<comment type="caution">
    <text evidence="1">The sequence shown here is derived from an EMBL/GenBank/DDBJ whole genome shotgun (WGS) entry which is preliminary data.</text>
</comment>
<dbReference type="Pfam" id="PF02585">
    <property type="entry name" value="PIG-L"/>
    <property type="match status" value="1"/>
</dbReference>
<dbReference type="Proteomes" id="UP000606921">
    <property type="component" value="Unassembled WGS sequence"/>
</dbReference>
<dbReference type="InterPro" id="IPR024078">
    <property type="entry name" value="LmbE-like_dom_sf"/>
</dbReference>
<proteinExistence type="predicted"/>
<accession>A0ABM8PRE8</accession>
<dbReference type="Gene3D" id="3.40.50.10320">
    <property type="entry name" value="LmbE-like"/>
    <property type="match status" value="1"/>
</dbReference>
<dbReference type="EMBL" id="CABFWF030000013">
    <property type="protein sequence ID" value="CAD7044423.1"/>
    <property type="molecule type" value="Genomic_DNA"/>
</dbReference>
<protein>
    <submittedName>
        <fullName evidence="1">PIG-L family deacetylase</fullName>
    </submittedName>
</protein>
<dbReference type="InterPro" id="IPR003737">
    <property type="entry name" value="GlcNAc_PI_deacetylase-related"/>
</dbReference>
<dbReference type="SUPFAM" id="SSF102588">
    <property type="entry name" value="LmbE-like"/>
    <property type="match status" value="1"/>
</dbReference>
<keyword evidence="2" id="KW-1185">Reference proteome</keyword>
<evidence type="ECO:0000313" key="2">
    <source>
        <dbReference type="Proteomes" id="UP000606921"/>
    </source>
</evidence>
<dbReference type="RefSeq" id="WP_142593197.1">
    <property type="nucleotide sequence ID" value="NZ_CABFWF030000013.1"/>
</dbReference>
<organism evidence="1 2">
    <name type="scientific">Pseudorhizobium endolithicum</name>
    <dbReference type="NCBI Taxonomy" id="1191678"/>
    <lineage>
        <taxon>Bacteria</taxon>
        <taxon>Pseudomonadati</taxon>
        <taxon>Pseudomonadota</taxon>
        <taxon>Alphaproteobacteria</taxon>
        <taxon>Hyphomicrobiales</taxon>
        <taxon>Rhizobiaceae</taxon>
        <taxon>Rhizobium/Agrobacterium group</taxon>
        <taxon>Pseudorhizobium</taxon>
    </lineage>
</organism>
<reference evidence="1 2" key="1">
    <citation type="submission" date="2020-11" db="EMBL/GenBank/DDBJ databases">
        <authorList>
            <person name="Lassalle F."/>
        </authorList>
    </citation>
    <scope>NUCLEOTIDE SEQUENCE [LARGE SCALE GENOMIC DNA]</scope>
    <source>
        <strain evidence="1 2">JC140</strain>
    </source>
</reference>
<dbReference type="PANTHER" id="PTHR12993:SF30">
    <property type="entry name" value="N-ACETYL-ALPHA-D-GLUCOSAMINYL L-MALATE DEACETYLASE 1"/>
    <property type="match status" value="1"/>
</dbReference>
<gene>
    <name evidence="1" type="ORF">REJC140_03818</name>
</gene>
<sequence length="217" mass="24554">MRKVSLARPGERLSVLCLGAHSDDIEIGVGGTILSLISAGVELDVCWCVLSADGERGIEARKSADAFLHKVASYSVELGDFRDSYFPSQSTQIKQWLLALRERLSPDVIFTHTREDAHQDHRELNLLTTNVFRNHLVLEYEIPKWDGDICHRNTYVPLSEDVLNTKIDLLLEHFGTQRSKDWFDADAFQGLARLRGIECRAPARFAEAFTVRKIMLA</sequence>
<evidence type="ECO:0000313" key="1">
    <source>
        <dbReference type="EMBL" id="CAD7044423.1"/>
    </source>
</evidence>